<protein>
    <submittedName>
        <fullName evidence="2">Ribonuclease D</fullName>
    </submittedName>
</protein>
<dbReference type="PANTHER" id="PTHR47649:SF1">
    <property type="entry name" value="RIBONUCLEASE D"/>
    <property type="match status" value="1"/>
</dbReference>
<dbReference type="PANTHER" id="PTHR47649">
    <property type="entry name" value="RIBONUCLEASE D"/>
    <property type="match status" value="1"/>
</dbReference>
<dbReference type="InterPro" id="IPR036397">
    <property type="entry name" value="RNaseH_sf"/>
</dbReference>
<dbReference type="Gene3D" id="1.10.150.80">
    <property type="entry name" value="HRDC domain"/>
    <property type="match status" value="2"/>
</dbReference>
<feature type="domain" description="HRDC" evidence="1">
    <location>
        <begin position="222"/>
        <end position="302"/>
    </location>
</feature>
<dbReference type="Pfam" id="PF18305">
    <property type="entry name" value="DNA_pol_A_exoN"/>
    <property type="match status" value="1"/>
</dbReference>
<evidence type="ECO:0000259" key="1">
    <source>
        <dbReference type="PROSITE" id="PS50967"/>
    </source>
</evidence>
<dbReference type="InterPro" id="IPR051086">
    <property type="entry name" value="RNase_D-like"/>
</dbReference>
<dbReference type="SMART" id="SM00474">
    <property type="entry name" value="35EXOc"/>
    <property type="match status" value="1"/>
</dbReference>
<reference evidence="2" key="1">
    <citation type="journal article" date="2021" name="Nat. Microbiol.">
        <title>Cocultivation of an ultrasmall environmental parasitic bacterium with lytic ability against bacteria associated with wastewater foams.</title>
        <authorList>
            <person name="Batinovic S."/>
            <person name="Rose J.J.A."/>
            <person name="Ratcliffe J."/>
            <person name="Seviour R.J."/>
            <person name="Petrovski S."/>
        </authorList>
    </citation>
    <scope>NUCLEOTIDE SEQUENCE</scope>
    <source>
        <strain evidence="2">CON9</strain>
    </source>
</reference>
<organism evidence="2 3">
    <name type="scientific">Gordonia pseudamarae</name>
    <dbReference type="NCBI Taxonomy" id="2831662"/>
    <lineage>
        <taxon>Bacteria</taxon>
        <taxon>Bacillati</taxon>
        <taxon>Actinomycetota</taxon>
        <taxon>Actinomycetes</taxon>
        <taxon>Mycobacteriales</taxon>
        <taxon>Gordoniaceae</taxon>
        <taxon>Gordonia</taxon>
    </lineage>
</organism>
<proteinExistence type="predicted"/>
<dbReference type="Pfam" id="PF00570">
    <property type="entry name" value="HRDC"/>
    <property type="match status" value="1"/>
</dbReference>
<dbReference type="Pfam" id="PF01612">
    <property type="entry name" value="DNA_pol_A_exo1"/>
    <property type="match status" value="1"/>
</dbReference>
<dbReference type="RefSeq" id="WP_213249103.1">
    <property type="nucleotide sequence ID" value="NZ_CP045806.1"/>
</dbReference>
<dbReference type="InterPro" id="IPR012337">
    <property type="entry name" value="RNaseH-like_sf"/>
</dbReference>
<dbReference type="InterPro" id="IPR044876">
    <property type="entry name" value="HRDC_dom_sf"/>
</dbReference>
<dbReference type="SUPFAM" id="SSF47819">
    <property type="entry name" value="HRDC-like"/>
    <property type="match status" value="1"/>
</dbReference>
<name>A0ABX6IH37_9ACTN</name>
<dbReference type="Gene3D" id="3.30.420.10">
    <property type="entry name" value="Ribonuclease H-like superfamily/Ribonuclease H"/>
    <property type="match status" value="1"/>
</dbReference>
<dbReference type="Proteomes" id="UP001059836">
    <property type="component" value="Chromosome"/>
</dbReference>
<dbReference type="InterPro" id="IPR010997">
    <property type="entry name" value="HRDC-like_sf"/>
</dbReference>
<dbReference type="InterPro" id="IPR041605">
    <property type="entry name" value="Exo_C"/>
</dbReference>
<dbReference type="EMBL" id="CP045809">
    <property type="protein sequence ID" value="QHN35153.1"/>
    <property type="molecule type" value="Genomic_DNA"/>
</dbReference>
<dbReference type="CDD" id="cd06142">
    <property type="entry name" value="RNaseD_exo"/>
    <property type="match status" value="1"/>
</dbReference>
<sequence length="414" mass="44651">MTDTPTPLTEPAGGVPPVLTSADEFADTARRLAGGTGPIAVDTERASGYRYSQRAYLIQLKRTGAGSFLLDPTLDPEALTPVIDVLTGPEWVLHAADQDLPCLREVGFVCSELFDTELAGRLLGRPKVNLATMVEEFLGLGLSKGHGAADWSRRPLPHDWLVYAALDVEVLVELREATAAALTEAGKGEWAHEEFAAILNRPTPPARVDRWRRTTGIHTVKSARALAAVRELWLAREEVARRRDIAPGRILPDSAIVTAATADPATIRDLTRLPVFGGPRQSRNARTWFDALERARALPTAELPPRKPPSTGLPAYNRWDRSNPEGAERAAVIRPLLGALAEENELPPENLLAPDVVRTLCWEGVDLPATPESVDARLADAGARSWQRYVVSGAIAEALNTAGDAPDSAPTADA</sequence>
<gene>
    <name evidence="2" type="ORF">GII31_09860</name>
</gene>
<evidence type="ECO:0000313" key="3">
    <source>
        <dbReference type="Proteomes" id="UP001059836"/>
    </source>
</evidence>
<evidence type="ECO:0000313" key="2">
    <source>
        <dbReference type="EMBL" id="QHN35153.1"/>
    </source>
</evidence>
<keyword evidence="3" id="KW-1185">Reference proteome</keyword>
<accession>A0ABX6IH37</accession>
<dbReference type="SMART" id="SM00341">
    <property type="entry name" value="HRDC"/>
    <property type="match status" value="1"/>
</dbReference>
<dbReference type="InterPro" id="IPR002562">
    <property type="entry name" value="3'-5'_exonuclease_dom"/>
</dbReference>
<dbReference type="PROSITE" id="PS50967">
    <property type="entry name" value="HRDC"/>
    <property type="match status" value="1"/>
</dbReference>
<dbReference type="InterPro" id="IPR002121">
    <property type="entry name" value="HRDC_dom"/>
</dbReference>
<dbReference type="SUPFAM" id="SSF53098">
    <property type="entry name" value="Ribonuclease H-like"/>
    <property type="match status" value="1"/>
</dbReference>